<dbReference type="InParanoid" id="A0A098E443"/>
<dbReference type="VEuPathDB" id="FungiDB:FGRAMPH1_01G18363"/>
<accession>A0A098E443</accession>
<reference evidence="2 3" key="2">
    <citation type="journal article" date="2010" name="Nature">
        <title>Comparative genomics reveals mobile pathogenicity chromosomes in Fusarium.</title>
        <authorList>
            <person name="Ma L.J."/>
            <person name="van der Does H.C."/>
            <person name="Borkovich K.A."/>
            <person name="Coleman J.J."/>
            <person name="Daboussi M.J."/>
            <person name="Di Pietro A."/>
            <person name="Dufresne M."/>
            <person name="Freitag M."/>
            <person name="Grabherr M."/>
            <person name="Henrissat B."/>
            <person name="Houterman P.M."/>
            <person name="Kang S."/>
            <person name="Shim W.B."/>
            <person name="Woloshuk C."/>
            <person name="Xie X."/>
            <person name="Xu J.R."/>
            <person name="Antoniw J."/>
            <person name="Baker S.E."/>
            <person name="Bluhm B.H."/>
            <person name="Breakspear A."/>
            <person name="Brown D.W."/>
            <person name="Butchko R.A."/>
            <person name="Chapman S."/>
            <person name="Coulson R."/>
            <person name="Coutinho P.M."/>
            <person name="Danchin E.G."/>
            <person name="Diener A."/>
            <person name="Gale L.R."/>
            <person name="Gardiner D.M."/>
            <person name="Goff S."/>
            <person name="Hammond-Kosack K.E."/>
            <person name="Hilburn K."/>
            <person name="Hua-Van A."/>
            <person name="Jonkers W."/>
            <person name="Kazan K."/>
            <person name="Kodira C.D."/>
            <person name="Koehrsen M."/>
            <person name="Kumar L."/>
            <person name="Lee Y.H."/>
            <person name="Li L."/>
            <person name="Manners J.M."/>
            <person name="Miranda-Saavedra D."/>
            <person name="Mukherjee M."/>
            <person name="Park G."/>
            <person name="Park J."/>
            <person name="Park S.Y."/>
            <person name="Proctor R.H."/>
            <person name="Regev A."/>
            <person name="Ruiz-Roldan M.C."/>
            <person name="Sain D."/>
            <person name="Sakthikumar S."/>
            <person name="Sykes S."/>
            <person name="Schwartz D.C."/>
            <person name="Turgeon B.G."/>
            <person name="Wapinski I."/>
            <person name="Yoder O."/>
            <person name="Young S."/>
            <person name="Zeng Q."/>
            <person name="Zhou S."/>
            <person name="Galagan J."/>
            <person name="Cuomo C.A."/>
            <person name="Kistler H.C."/>
            <person name="Rep M."/>
        </authorList>
    </citation>
    <scope>GENOME REANNOTATION</scope>
    <source>
        <strain evidence="3">ATCC MYA-4620 / CBS 123657 / FGSC 9075 / NRRL 31084 / PH-1</strain>
        <strain evidence="2">PH-1 / ATCC MYA-4620 / FGSC 9075 / NRRL 31084</strain>
    </source>
</reference>
<keyword evidence="3" id="KW-1185">Reference proteome</keyword>
<sequence length="71" mass="7649">MIGAPVYLPDGLAPTPGITGISWKFSGPEIRSFRETNQTCSLRMVSGPFAETIMNENGDELTTCLQVTRSG</sequence>
<accession>A0A0E0SPP1</accession>
<dbReference type="EMBL" id="HG970334">
    <property type="protein sequence ID" value="CEF88404.1"/>
    <property type="molecule type" value="Genomic_DNA"/>
</dbReference>
<dbReference type="Proteomes" id="UP000070720">
    <property type="component" value="Chromosome 3"/>
</dbReference>
<protein>
    <submittedName>
        <fullName evidence="1">Chromosome 3, complete genome</fullName>
    </submittedName>
</protein>
<proteinExistence type="predicted"/>
<dbReference type="EnsemblFungi" id="CEF88404">
    <property type="protein sequence ID" value="CEF88404"/>
    <property type="gene ID" value="FGRRES_12770_M"/>
</dbReference>
<dbReference type="AlphaFoldDB" id="A0A098E443"/>
<evidence type="ECO:0000313" key="2">
    <source>
        <dbReference type="EnsemblFungi" id="CEF88404"/>
    </source>
</evidence>
<name>A0A098E443_GIBZE</name>
<evidence type="ECO:0000313" key="3">
    <source>
        <dbReference type="Proteomes" id="UP000070720"/>
    </source>
</evidence>
<evidence type="ECO:0000313" key="1">
    <source>
        <dbReference type="EMBL" id="CEF88404.1"/>
    </source>
</evidence>
<organism evidence="1 3">
    <name type="scientific">Gibberella zeae (strain ATCC MYA-4620 / CBS 123657 / FGSC 9075 / NRRL 31084 / PH-1)</name>
    <name type="common">Wheat head blight fungus</name>
    <name type="synonym">Fusarium graminearum</name>
    <dbReference type="NCBI Taxonomy" id="229533"/>
    <lineage>
        <taxon>Eukaryota</taxon>
        <taxon>Fungi</taxon>
        <taxon>Dikarya</taxon>
        <taxon>Ascomycota</taxon>
        <taxon>Pezizomycotina</taxon>
        <taxon>Sordariomycetes</taxon>
        <taxon>Hypocreomycetidae</taxon>
        <taxon>Hypocreales</taxon>
        <taxon>Nectriaceae</taxon>
        <taxon>Fusarium</taxon>
    </lineage>
</organism>
<reference evidence="2 3" key="1">
    <citation type="journal article" date="2007" name="Science">
        <title>The Fusarium graminearum genome reveals a link between localized polymorphism and pathogen specialization.</title>
        <authorList>
            <person name="Cuomo C.A."/>
            <person name="Gueldener U."/>
            <person name="Xu J.-R."/>
            <person name="Trail F."/>
            <person name="Turgeon B.G."/>
            <person name="Di Pietro A."/>
            <person name="Walton J.D."/>
            <person name="Ma L.-J."/>
            <person name="Baker S.E."/>
            <person name="Rep M."/>
            <person name="Adam G."/>
            <person name="Antoniw J."/>
            <person name="Baldwin T."/>
            <person name="Calvo S.E."/>
            <person name="Chang Y.-L."/>
            <person name="DeCaprio D."/>
            <person name="Gale L.R."/>
            <person name="Gnerre S."/>
            <person name="Goswami R.S."/>
            <person name="Hammond-Kosack K."/>
            <person name="Harris L.J."/>
            <person name="Hilburn K."/>
            <person name="Kennell J.C."/>
            <person name="Kroken S."/>
            <person name="Magnuson J.K."/>
            <person name="Mannhaupt G."/>
            <person name="Mauceli E.W."/>
            <person name="Mewes H.-W."/>
            <person name="Mitterbauer R."/>
            <person name="Muehlbauer G."/>
            <person name="Muensterkoetter M."/>
            <person name="Nelson D."/>
            <person name="O'Donnell K."/>
            <person name="Ouellet T."/>
            <person name="Qi W."/>
            <person name="Quesneville H."/>
            <person name="Roncero M.I.G."/>
            <person name="Seong K.-Y."/>
            <person name="Tetko I.V."/>
            <person name="Urban M."/>
            <person name="Waalwijk C."/>
            <person name="Ward T.J."/>
            <person name="Yao J."/>
            <person name="Birren B.W."/>
            <person name="Kistler H.C."/>
        </authorList>
    </citation>
    <scope>NUCLEOTIDE SEQUENCE [LARGE SCALE GENOMIC DNA]</scope>
    <source>
        <strain evidence="3">ATCC MYA-4620 / CBS 123657 / FGSC 9075 / NRRL 31084 / PH-1</strain>
        <strain evidence="2">PH-1 / ATCC MYA-4620 / FGSC 9075 / NRRL 31084</strain>
    </source>
</reference>
<reference evidence="2" key="4">
    <citation type="submission" date="2017-01" db="UniProtKB">
        <authorList>
            <consortium name="EnsemblFungi"/>
        </authorList>
    </citation>
    <scope>IDENTIFICATION</scope>
    <source>
        <strain evidence="2">PH-1 / ATCC MYA-4620 / FGSC 9075 / NRRL 31084</strain>
    </source>
</reference>
<reference evidence="1 3" key="3">
    <citation type="journal article" date="2015" name="BMC Genomics">
        <title>The completed genome sequence of the pathogenic ascomycete fungus Fusarium graminearum.</title>
        <authorList>
            <person name="King R."/>
            <person name="Urban M."/>
            <person name="Hammond-Kosack M.C."/>
            <person name="Hassani-Pak K."/>
            <person name="Hammond-Kosack K.E."/>
        </authorList>
    </citation>
    <scope>NUCLEOTIDE SEQUENCE [LARGE SCALE GENOMIC DNA]</scope>
    <source>
        <strain evidence="3">ATCC MYA-4620 / CBS 123657 / FGSC 9075 / NRRL 31084 / PH-1</strain>
        <strain evidence="1">PH-1</strain>
    </source>
</reference>
<gene>
    <name evidence="1" type="ORF">FGRAMPH1_01T18363</name>
</gene>